<dbReference type="KEGG" id="agl:PYTT_2166"/>
<dbReference type="STRING" id="1679444.PYTT_2166"/>
<dbReference type="AlphaFoldDB" id="A0A1H6MG58"/>
<accession>A0A1H6MG58</accession>
<dbReference type="InterPro" id="IPR011990">
    <property type="entry name" value="TPR-like_helical_dom_sf"/>
</dbReference>
<evidence type="ECO:0000313" key="1">
    <source>
        <dbReference type="EMBL" id="SEH96849.1"/>
    </source>
</evidence>
<dbReference type="RefSeq" id="WP_141675646.1">
    <property type="nucleotide sequence ID" value="NZ_LIGX01000001.1"/>
</dbReference>
<keyword evidence="2" id="KW-1185">Reference proteome</keyword>
<proteinExistence type="predicted"/>
<dbReference type="Gene3D" id="1.25.40.10">
    <property type="entry name" value="Tetratricopeptide repeat domain"/>
    <property type="match status" value="1"/>
</dbReference>
<evidence type="ECO:0000313" key="2">
    <source>
        <dbReference type="Proteomes" id="UP000176204"/>
    </source>
</evidence>
<dbReference type="Proteomes" id="UP000176204">
    <property type="component" value="Chromosome I"/>
</dbReference>
<name>A0A1H6MG58_9BACT</name>
<organism evidence="1 2">
    <name type="scientific">Akkermansia glycaniphila</name>
    <dbReference type="NCBI Taxonomy" id="1679444"/>
    <lineage>
        <taxon>Bacteria</taxon>
        <taxon>Pseudomonadati</taxon>
        <taxon>Verrucomicrobiota</taxon>
        <taxon>Verrucomicrobiia</taxon>
        <taxon>Verrucomicrobiales</taxon>
        <taxon>Akkermansiaceae</taxon>
        <taxon>Akkermansia</taxon>
    </lineage>
</organism>
<gene>
    <name evidence="1" type="ORF">PYTT_2166</name>
</gene>
<dbReference type="OrthoDB" id="9122776at2"/>
<dbReference type="EMBL" id="LT629973">
    <property type="protein sequence ID" value="SEH96849.1"/>
    <property type="molecule type" value="Genomic_DNA"/>
</dbReference>
<reference evidence="2" key="1">
    <citation type="submission" date="2016-09" db="EMBL/GenBank/DDBJ databases">
        <authorList>
            <person name="Koehorst J."/>
        </authorList>
    </citation>
    <scope>NUCLEOTIDE SEQUENCE [LARGE SCALE GENOMIC DNA]</scope>
</reference>
<dbReference type="SUPFAM" id="SSF81901">
    <property type="entry name" value="HCP-like"/>
    <property type="match status" value="1"/>
</dbReference>
<sequence>MNNNILFIIFFTRWINCASVEGMTFSHPNLDDLLRPSVDLPQNKEEQSNLPGIFNVPGILEEGNYAELKRDMGANRQTFGQYQSYLMQSMQRAVNGDPHAQVVIGNYYAQKVRTSCESVIESATTSVTKKDYMSFALEAIKWYTLADNQGDMEAPYRMYELMFLMTLPNRSGDIRKQAMAFLKKSADAGYFDAQCALGRAYMEVYQNYDNKKLDGSDSPASYLFVERISRDESLRKALEYLEKAMMHDHAKNYKSLEDDIRRLKVY</sequence>
<protein>
    <submittedName>
        <fullName evidence="1">Tetratricopeptide-like helical domain</fullName>
    </submittedName>
</protein>